<evidence type="ECO:0000313" key="1">
    <source>
        <dbReference type="EMBL" id="GAI99308.1"/>
    </source>
</evidence>
<name>X1T273_9ZZZZ</name>
<sequence length="103" mass="11650">MPNRIEAGIARINEKMKTVSEEKLASLNESLKTDWKDLVEYQKLQSTAFACGKLTFEEAQTLYRIYGGEVPSPEKWDKLSLAEKVIGTQTADELLKIKICDVL</sequence>
<gene>
    <name evidence="1" type="ORF">S12H4_27682</name>
</gene>
<comment type="caution">
    <text evidence="1">The sequence shown here is derived from an EMBL/GenBank/DDBJ whole genome shotgun (WGS) entry which is preliminary data.</text>
</comment>
<proteinExistence type="predicted"/>
<dbReference type="AlphaFoldDB" id="X1T273"/>
<protein>
    <submittedName>
        <fullName evidence="1">Uncharacterized protein</fullName>
    </submittedName>
</protein>
<reference evidence="1" key="1">
    <citation type="journal article" date="2014" name="Front. Microbiol.">
        <title>High frequency of phylogenetically diverse reductive dehalogenase-homologous genes in deep subseafloor sedimentary metagenomes.</title>
        <authorList>
            <person name="Kawai M."/>
            <person name="Futagami T."/>
            <person name="Toyoda A."/>
            <person name="Takaki Y."/>
            <person name="Nishi S."/>
            <person name="Hori S."/>
            <person name="Arai W."/>
            <person name="Tsubouchi T."/>
            <person name="Morono Y."/>
            <person name="Uchiyama I."/>
            <person name="Ito T."/>
            <person name="Fujiyama A."/>
            <person name="Inagaki F."/>
            <person name="Takami H."/>
        </authorList>
    </citation>
    <scope>NUCLEOTIDE SEQUENCE</scope>
    <source>
        <strain evidence="1">Expedition CK06-06</strain>
    </source>
</reference>
<organism evidence="1">
    <name type="scientific">marine sediment metagenome</name>
    <dbReference type="NCBI Taxonomy" id="412755"/>
    <lineage>
        <taxon>unclassified sequences</taxon>
        <taxon>metagenomes</taxon>
        <taxon>ecological metagenomes</taxon>
    </lineage>
</organism>
<accession>X1T273</accession>
<dbReference type="EMBL" id="BARW01015820">
    <property type="protein sequence ID" value="GAI99308.1"/>
    <property type="molecule type" value="Genomic_DNA"/>
</dbReference>